<evidence type="ECO:0000313" key="3">
    <source>
        <dbReference type="Proteomes" id="UP000315471"/>
    </source>
</evidence>
<keyword evidence="3" id="KW-1185">Reference proteome</keyword>
<evidence type="ECO:0000256" key="1">
    <source>
        <dbReference type="SAM" id="Phobius"/>
    </source>
</evidence>
<dbReference type="AlphaFoldDB" id="A0A5C6ECF1"/>
<name>A0A5C6ECF1_9BACT</name>
<dbReference type="OrthoDB" id="286895at2"/>
<dbReference type="EMBL" id="SJPY01000001">
    <property type="protein sequence ID" value="TWU45216.1"/>
    <property type="molecule type" value="Genomic_DNA"/>
</dbReference>
<organism evidence="2 3">
    <name type="scientific">Novipirellula aureliae</name>
    <dbReference type="NCBI Taxonomy" id="2527966"/>
    <lineage>
        <taxon>Bacteria</taxon>
        <taxon>Pseudomonadati</taxon>
        <taxon>Planctomycetota</taxon>
        <taxon>Planctomycetia</taxon>
        <taxon>Pirellulales</taxon>
        <taxon>Pirellulaceae</taxon>
        <taxon>Novipirellula</taxon>
    </lineage>
</organism>
<reference evidence="2 3" key="1">
    <citation type="submission" date="2019-02" db="EMBL/GenBank/DDBJ databases">
        <title>Deep-cultivation of Planctomycetes and their phenomic and genomic characterization uncovers novel biology.</title>
        <authorList>
            <person name="Wiegand S."/>
            <person name="Jogler M."/>
            <person name="Boedeker C."/>
            <person name="Pinto D."/>
            <person name="Vollmers J."/>
            <person name="Rivas-Marin E."/>
            <person name="Kohn T."/>
            <person name="Peeters S.H."/>
            <person name="Heuer A."/>
            <person name="Rast P."/>
            <person name="Oberbeckmann S."/>
            <person name="Bunk B."/>
            <person name="Jeske O."/>
            <person name="Meyerdierks A."/>
            <person name="Storesund J.E."/>
            <person name="Kallscheuer N."/>
            <person name="Luecker S."/>
            <person name="Lage O.M."/>
            <person name="Pohl T."/>
            <person name="Merkel B.J."/>
            <person name="Hornburger P."/>
            <person name="Mueller R.-W."/>
            <person name="Bruemmer F."/>
            <person name="Labrenz M."/>
            <person name="Spormann A.M."/>
            <person name="Op Den Camp H."/>
            <person name="Overmann J."/>
            <person name="Amann R."/>
            <person name="Jetten M.S.M."/>
            <person name="Mascher T."/>
            <person name="Medema M.H."/>
            <person name="Devos D.P."/>
            <person name="Kaster A.-K."/>
            <person name="Ovreas L."/>
            <person name="Rohde M."/>
            <person name="Galperin M.Y."/>
            <person name="Jogler C."/>
        </authorList>
    </citation>
    <scope>NUCLEOTIDE SEQUENCE [LARGE SCALE GENOMIC DNA]</scope>
    <source>
        <strain evidence="2 3">Q31b</strain>
    </source>
</reference>
<accession>A0A5C6ECF1</accession>
<dbReference type="Proteomes" id="UP000315471">
    <property type="component" value="Unassembled WGS sequence"/>
</dbReference>
<feature type="transmembrane region" description="Helical" evidence="1">
    <location>
        <begin position="22"/>
        <end position="44"/>
    </location>
</feature>
<comment type="caution">
    <text evidence="2">The sequence shown here is derived from an EMBL/GenBank/DDBJ whole genome shotgun (WGS) entry which is preliminary data.</text>
</comment>
<gene>
    <name evidence="2" type="ORF">Q31b_03870</name>
</gene>
<keyword evidence="1" id="KW-1133">Transmembrane helix</keyword>
<proteinExistence type="predicted"/>
<keyword evidence="1" id="KW-0812">Transmembrane</keyword>
<evidence type="ECO:0000313" key="2">
    <source>
        <dbReference type="EMBL" id="TWU45216.1"/>
    </source>
</evidence>
<sequence length="78" mass="8717">MALVIVRGTLFGEFADNIALEAIGALVVFAAIGWVAGWIIDYVVRDTIEAAFRRRVEWYVESVKTMTSELENNPSKEP</sequence>
<protein>
    <submittedName>
        <fullName evidence="2">Uncharacterized protein</fullName>
    </submittedName>
</protein>
<keyword evidence="1" id="KW-0472">Membrane</keyword>